<keyword evidence="10" id="KW-1185">Reference proteome</keyword>
<sequence>MLTAVLLVGLPAAGIWSLVDLRVNVATLIDGYANGVRFVQRIWPLEPPPLDEVLRHVGLTLSAVVLATVLSVCLSIPLAFWAASNTKRGEGSRLAARSVIVAARAVPDLVMAIVFVRLFGLGVLPGVLAMGLHSIGMVGKLYADAVEQIDEGPREALRAAGAGRAQQLLAGVLPQVLPAFVAVALHRLDINIRVSAILGYVGVLGVGMEMSHAFARLDFGLGISWALILVVLCVVVELLSTALRRALLGDSAEFDRHNRHTLVSVVRRRVARAEPDRPRATAARGSAAPVRVTPGWTARRLLRTAYWAVFAAGLVWAVQASGVLASGLSGGVGGAVRTVGLFWPPGAAGVLPQLVEAMVVTVQIALGATLIGAVLALPVGSMAARNVAPNRWVYLICRGFVLAVRGLPELVLAIVLVVIVGLGPVAGTLALGVGAIGLLGKLVADSLEEVDPGPRDALRASGASRLQTYFTAILPLSAPAIVGHVLYQLDVNVRAATLLGIVGGGGIGYMLLQATRTREYEVVTLIMLITFGVVLVVEGLAMLLRRLLR</sequence>
<feature type="transmembrane region" description="Helical" evidence="7">
    <location>
        <begin position="305"/>
        <end position="328"/>
    </location>
</feature>
<dbReference type="InterPro" id="IPR000515">
    <property type="entry name" value="MetI-like"/>
</dbReference>
<keyword evidence="6 7" id="KW-0472">Membrane</keyword>
<evidence type="ECO:0000256" key="1">
    <source>
        <dbReference type="ARBA" id="ARBA00004651"/>
    </source>
</evidence>
<feature type="domain" description="ABC transmembrane type-1" evidence="8">
    <location>
        <begin position="358"/>
        <end position="541"/>
    </location>
</feature>
<dbReference type="PROSITE" id="PS50928">
    <property type="entry name" value="ABC_TM1"/>
    <property type="match status" value="2"/>
</dbReference>
<keyword evidence="5 7" id="KW-1133">Transmembrane helix</keyword>
<evidence type="ECO:0000259" key="8">
    <source>
        <dbReference type="PROSITE" id="PS50928"/>
    </source>
</evidence>
<dbReference type="AlphaFoldDB" id="A0A543J9A2"/>
<dbReference type="InterPro" id="IPR005769">
    <property type="entry name" value="PhnE/PtxC"/>
</dbReference>
<feature type="transmembrane region" description="Helical" evidence="7">
    <location>
        <begin position="357"/>
        <end position="380"/>
    </location>
</feature>
<keyword evidence="4 7" id="KW-0812">Transmembrane</keyword>
<evidence type="ECO:0000256" key="6">
    <source>
        <dbReference type="ARBA" id="ARBA00023136"/>
    </source>
</evidence>
<evidence type="ECO:0000313" key="10">
    <source>
        <dbReference type="Proteomes" id="UP000316628"/>
    </source>
</evidence>
<accession>A0A543J9A2</accession>
<feature type="transmembrane region" description="Helical" evidence="7">
    <location>
        <begin position="493"/>
        <end position="512"/>
    </location>
</feature>
<feature type="transmembrane region" description="Helical" evidence="7">
    <location>
        <begin position="468"/>
        <end position="487"/>
    </location>
</feature>
<comment type="caution">
    <text evidence="9">The sequence shown here is derived from an EMBL/GenBank/DDBJ whole genome shotgun (WGS) entry which is preliminary data.</text>
</comment>
<comment type="similarity">
    <text evidence="7">Belongs to the binding-protein-dependent transport system permease family.</text>
</comment>
<evidence type="ECO:0000256" key="4">
    <source>
        <dbReference type="ARBA" id="ARBA00022692"/>
    </source>
</evidence>
<evidence type="ECO:0000256" key="3">
    <source>
        <dbReference type="ARBA" id="ARBA00022475"/>
    </source>
</evidence>
<keyword evidence="2 7" id="KW-0813">Transport</keyword>
<name>A0A543J9A2_9PSEU</name>
<evidence type="ECO:0000256" key="2">
    <source>
        <dbReference type="ARBA" id="ARBA00022448"/>
    </source>
</evidence>
<feature type="domain" description="ABC transmembrane type-1" evidence="8">
    <location>
        <begin position="57"/>
        <end position="240"/>
    </location>
</feature>
<protein>
    <submittedName>
        <fullName evidence="9">Phosphonate transport system permease protein</fullName>
    </submittedName>
</protein>
<dbReference type="SUPFAM" id="SSF161098">
    <property type="entry name" value="MetI-like"/>
    <property type="match status" value="2"/>
</dbReference>
<reference evidence="9 10" key="1">
    <citation type="submission" date="2019-06" db="EMBL/GenBank/DDBJ databases">
        <title>Sequencing the genomes of 1000 actinobacteria strains.</title>
        <authorList>
            <person name="Klenk H.-P."/>
        </authorList>
    </citation>
    <scope>NUCLEOTIDE SEQUENCE [LARGE SCALE GENOMIC DNA]</scope>
    <source>
        <strain evidence="9 10">DSM 45456</strain>
    </source>
</reference>
<dbReference type="Gene3D" id="1.10.3720.10">
    <property type="entry name" value="MetI-like"/>
    <property type="match status" value="2"/>
</dbReference>
<dbReference type="CDD" id="cd06261">
    <property type="entry name" value="TM_PBP2"/>
    <property type="match status" value="2"/>
</dbReference>
<dbReference type="PANTHER" id="PTHR30043:SF1">
    <property type="entry name" value="ABC TRANSPORT SYSTEM PERMEASE PROTEIN P69"/>
    <property type="match status" value="1"/>
</dbReference>
<dbReference type="NCBIfam" id="TIGR01097">
    <property type="entry name" value="PhnE"/>
    <property type="match status" value="2"/>
</dbReference>
<dbReference type="Pfam" id="PF00528">
    <property type="entry name" value="BPD_transp_1"/>
    <property type="match status" value="2"/>
</dbReference>
<feature type="transmembrane region" description="Helical" evidence="7">
    <location>
        <begin position="221"/>
        <end position="239"/>
    </location>
</feature>
<gene>
    <name evidence="9" type="ORF">FHX81_1695</name>
</gene>
<feature type="transmembrane region" description="Helical" evidence="7">
    <location>
        <begin position="57"/>
        <end position="84"/>
    </location>
</feature>
<feature type="transmembrane region" description="Helical" evidence="7">
    <location>
        <begin position="414"/>
        <end position="439"/>
    </location>
</feature>
<dbReference type="GO" id="GO:0005886">
    <property type="term" value="C:plasma membrane"/>
    <property type="evidence" value="ECO:0007669"/>
    <property type="project" value="UniProtKB-SubCell"/>
</dbReference>
<feature type="transmembrane region" description="Helical" evidence="7">
    <location>
        <begin position="168"/>
        <end position="185"/>
    </location>
</feature>
<dbReference type="EMBL" id="VFPP01000001">
    <property type="protein sequence ID" value="TQM79388.1"/>
    <property type="molecule type" value="Genomic_DNA"/>
</dbReference>
<organism evidence="9 10">
    <name type="scientific">Saccharothrix saharensis</name>
    <dbReference type="NCBI Taxonomy" id="571190"/>
    <lineage>
        <taxon>Bacteria</taxon>
        <taxon>Bacillati</taxon>
        <taxon>Actinomycetota</taxon>
        <taxon>Actinomycetes</taxon>
        <taxon>Pseudonocardiales</taxon>
        <taxon>Pseudonocardiaceae</taxon>
        <taxon>Saccharothrix</taxon>
    </lineage>
</organism>
<evidence type="ECO:0000256" key="7">
    <source>
        <dbReference type="RuleBase" id="RU363032"/>
    </source>
</evidence>
<dbReference type="PANTHER" id="PTHR30043">
    <property type="entry name" value="PHOSPHONATES TRANSPORT SYSTEM PERMEASE PROTEIN"/>
    <property type="match status" value="1"/>
</dbReference>
<dbReference type="Proteomes" id="UP000316628">
    <property type="component" value="Unassembled WGS sequence"/>
</dbReference>
<proteinExistence type="inferred from homology"/>
<dbReference type="RefSeq" id="WP_246107699.1">
    <property type="nucleotide sequence ID" value="NZ_VFPP01000001.1"/>
</dbReference>
<feature type="transmembrane region" description="Helical" evidence="7">
    <location>
        <begin position="105"/>
        <end position="132"/>
    </location>
</feature>
<evidence type="ECO:0000256" key="5">
    <source>
        <dbReference type="ARBA" id="ARBA00022989"/>
    </source>
</evidence>
<comment type="subcellular location">
    <subcellularLocation>
        <location evidence="1 7">Cell membrane</location>
        <topology evidence="1 7">Multi-pass membrane protein</topology>
    </subcellularLocation>
</comment>
<dbReference type="GO" id="GO:0015416">
    <property type="term" value="F:ABC-type phosphonate transporter activity"/>
    <property type="evidence" value="ECO:0007669"/>
    <property type="project" value="InterPro"/>
</dbReference>
<feature type="transmembrane region" description="Helical" evidence="7">
    <location>
        <begin position="197"/>
        <end position="215"/>
    </location>
</feature>
<keyword evidence="3" id="KW-1003">Cell membrane</keyword>
<evidence type="ECO:0000313" key="9">
    <source>
        <dbReference type="EMBL" id="TQM79388.1"/>
    </source>
</evidence>
<dbReference type="InterPro" id="IPR035906">
    <property type="entry name" value="MetI-like_sf"/>
</dbReference>
<feature type="transmembrane region" description="Helical" evidence="7">
    <location>
        <begin position="524"/>
        <end position="544"/>
    </location>
</feature>